<dbReference type="Proteomes" id="UP000243807">
    <property type="component" value="Chromosome"/>
</dbReference>
<dbReference type="InterPro" id="IPR014777">
    <property type="entry name" value="4pyrrole_Mease_sub1"/>
</dbReference>
<proteinExistence type="predicted"/>
<reference evidence="1 2" key="1">
    <citation type="submission" date="2017-01" db="EMBL/GenBank/DDBJ databases">
        <title>Draft sequence of Acidihalobacter ferrooxidans strain DSM 14175 (strain V8).</title>
        <authorList>
            <person name="Khaleque H.N."/>
            <person name="Ramsay J.P."/>
            <person name="Murphy R.J.T."/>
            <person name="Kaksonen A.H."/>
            <person name="Boxall N.J."/>
            <person name="Watkin E.L.J."/>
        </authorList>
    </citation>
    <scope>NUCLEOTIDE SEQUENCE [LARGE SCALE GENOMIC DNA]</scope>
    <source>
        <strain evidence="1 2">V8</strain>
    </source>
</reference>
<dbReference type="Gene3D" id="3.40.1010.10">
    <property type="entry name" value="Cobalt-precorrin-4 Transmethylase, Domain 1"/>
    <property type="match status" value="1"/>
</dbReference>
<dbReference type="SUPFAM" id="SSF53790">
    <property type="entry name" value="Tetrapyrrole methylase"/>
    <property type="match status" value="1"/>
</dbReference>
<name>A0A1P8UG41_9GAMM</name>
<dbReference type="STRING" id="1765967.BW247_06165"/>
<dbReference type="AlphaFoldDB" id="A0A1P8UG41"/>
<dbReference type="KEGG" id="afy:BW247_06165"/>
<evidence type="ECO:0000313" key="1">
    <source>
        <dbReference type="EMBL" id="APZ42731.1"/>
    </source>
</evidence>
<organism evidence="1 2">
    <name type="scientific">Acidihalobacter ferrooxydans</name>
    <dbReference type="NCBI Taxonomy" id="1765967"/>
    <lineage>
        <taxon>Bacteria</taxon>
        <taxon>Pseudomonadati</taxon>
        <taxon>Pseudomonadota</taxon>
        <taxon>Gammaproteobacteria</taxon>
        <taxon>Chromatiales</taxon>
        <taxon>Ectothiorhodospiraceae</taxon>
        <taxon>Acidihalobacter</taxon>
    </lineage>
</organism>
<accession>A0A1P8UG41</accession>
<dbReference type="EMBL" id="CP019434">
    <property type="protein sequence ID" value="APZ42731.1"/>
    <property type="molecule type" value="Genomic_DNA"/>
</dbReference>
<dbReference type="InterPro" id="IPR035996">
    <property type="entry name" value="4pyrrol_Methylase_sf"/>
</dbReference>
<sequence>MSLSPDALIVPKLRHRIRRADCVLYEAGLPDAWLREVSLHARRLPLPGVDDAWRLPDAVLQDVIESIHRGERVIWLVWGETLFRKAQAYAVGCLLTAGVEVSLLANPAAGEVPMSR</sequence>
<evidence type="ECO:0000313" key="2">
    <source>
        <dbReference type="Proteomes" id="UP000243807"/>
    </source>
</evidence>
<dbReference type="GO" id="GO:0008168">
    <property type="term" value="F:methyltransferase activity"/>
    <property type="evidence" value="ECO:0007669"/>
    <property type="project" value="InterPro"/>
</dbReference>
<gene>
    <name evidence="1" type="ORF">BW247_06165</name>
</gene>
<keyword evidence="2" id="KW-1185">Reference proteome</keyword>
<protein>
    <submittedName>
        <fullName evidence="1">Uncharacterized protein</fullName>
    </submittedName>
</protein>